<dbReference type="HAMAP" id="MF_01092">
    <property type="entry name" value="ZapD"/>
    <property type="match status" value="1"/>
</dbReference>
<keyword evidence="2 5" id="KW-0132">Cell division</keyword>
<dbReference type="InterPro" id="IPR036268">
    <property type="entry name" value="ZapD_sf"/>
</dbReference>
<dbReference type="Proteomes" id="UP000094936">
    <property type="component" value="Unassembled WGS sequence"/>
</dbReference>
<dbReference type="GO" id="GO:0032153">
    <property type="term" value="C:cell division site"/>
    <property type="evidence" value="ECO:0007669"/>
    <property type="project" value="TreeGrafter"/>
</dbReference>
<dbReference type="OrthoDB" id="5294622at2"/>
<dbReference type="GO" id="GO:0000917">
    <property type="term" value="P:division septum assembly"/>
    <property type="evidence" value="ECO:0007669"/>
    <property type="project" value="UniProtKB-KW"/>
</dbReference>
<protein>
    <recommendedName>
        <fullName evidence="5">Cell division protein ZapD</fullName>
    </recommendedName>
    <alternativeName>
        <fullName evidence="5">Z ring-associated protein D</fullName>
    </alternativeName>
</protein>
<dbReference type="STRING" id="1080227.A8L45_07295"/>
<comment type="subunit">
    <text evidence="5">Interacts with FtsZ.</text>
</comment>
<dbReference type="Gene3D" id="1.10.3900.10">
    <property type="entry name" value="YacF-like"/>
    <property type="match status" value="1"/>
</dbReference>
<evidence type="ECO:0000256" key="2">
    <source>
        <dbReference type="ARBA" id="ARBA00022618"/>
    </source>
</evidence>
<comment type="subcellular location">
    <subcellularLocation>
        <location evidence="5">Cytoplasm</location>
    </subcellularLocation>
    <text evidence="5">Localizes to mid-cell in an FtsZ-dependent manner.</text>
</comment>
<keyword evidence="7" id="KW-1185">Reference proteome</keyword>
<comment type="function">
    <text evidence="5">Cell division factor that enhances FtsZ-ring assembly. Directly interacts with FtsZ and promotes bundling of FtsZ protofilaments, with a reduction in FtsZ GTPase activity.</text>
</comment>
<dbReference type="RefSeq" id="WP_068900738.1">
    <property type="nucleotide sequence ID" value="NZ_JBHUIF010000019.1"/>
</dbReference>
<evidence type="ECO:0000256" key="5">
    <source>
        <dbReference type="HAMAP-Rule" id="MF_01092"/>
    </source>
</evidence>
<dbReference type="GO" id="GO:0043093">
    <property type="term" value="P:FtsZ-dependent cytokinesis"/>
    <property type="evidence" value="ECO:0007669"/>
    <property type="project" value="UniProtKB-UniRule"/>
</dbReference>
<keyword evidence="4 5" id="KW-0131">Cell cycle</keyword>
<evidence type="ECO:0000256" key="1">
    <source>
        <dbReference type="ARBA" id="ARBA00022490"/>
    </source>
</evidence>
<evidence type="ECO:0000256" key="3">
    <source>
        <dbReference type="ARBA" id="ARBA00023210"/>
    </source>
</evidence>
<sequence length="246" mass="28318">MSSDTLYEHPLTEQVRVYLRLEHLLNQLDQAGEMLSPHDSYVFFKSLFDLMEILEQVQVKGDLAKDLDKLKGKLKAWADVPGVDREQLDMLITRTAQLQQSLLQGPRLGQTLKEDKFLSAIRQRFNIPGGTCSFDLPILHHWLNLPLAHKQSDTQKWQDNLRSLKNALGLWLSLTRESVQPQICHVRNGFYQQDIENASLLRVYLSPDHQCYPLISAHKSRFAVRFLPFDDSVDVAENMSLHIAIC</sequence>
<reference evidence="6 7" key="1">
    <citation type="submission" date="2016-05" db="EMBL/GenBank/DDBJ databases">
        <title>Genomic Taxonomy of the Vibrionaceae.</title>
        <authorList>
            <person name="Gomez-Gil B."/>
            <person name="Enciso-Ibarra J."/>
        </authorList>
    </citation>
    <scope>NUCLEOTIDE SEQUENCE [LARGE SCALE GENOMIC DNA]</scope>
    <source>
        <strain evidence="6 7">CAIM 1920</strain>
    </source>
</reference>
<dbReference type="PANTHER" id="PTHR39455:SF1">
    <property type="entry name" value="CELL DIVISION PROTEIN ZAPD"/>
    <property type="match status" value="1"/>
</dbReference>
<name>A0A1C3ELI4_9GAMM</name>
<organism evidence="6 7">
    <name type="scientific">Veronia pacifica</name>
    <dbReference type="NCBI Taxonomy" id="1080227"/>
    <lineage>
        <taxon>Bacteria</taxon>
        <taxon>Pseudomonadati</taxon>
        <taxon>Pseudomonadota</taxon>
        <taxon>Gammaproteobacteria</taxon>
        <taxon>Vibrionales</taxon>
        <taxon>Vibrionaceae</taxon>
        <taxon>Veronia</taxon>
    </lineage>
</organism>
<gene>
    <name evidence="5" type="primary">zapD</name>
    <name evidence="6" type="ORF">A8L45_07295</name>
</gene>
<dbReference type="InterPro" id="IPR009777">
    <property type="entry name" value="ZapD"/>
</dbReference>
<evidence type="ECO:0000313" key="6">
    <source>
        <dbReference type="EMBL" id="ODA34080.1"/>
    </source>
</evidence>
<proteinExistence type="inferred from homology"/>
<evidence type="ECO:0000313" key="7">
    <source>
        <dbReference type="Proteomes" id="UP000094936"/>
    </source>
</evidence>
<dbReference type="Pfam" id="PF07072">
    <property type="entry name" value="ZapD"/>
    <property type="match status" value="1"/>
</dbReference>
<dbReference type="Gene3D" id="2.60.440.10">
    <property type="entry name" value="YacF-like domains"/>
    <property type="match status" value="1"/>
</dbReference>
<dbReference type="GO" id="GO:0005737">
    <property type="term" value="C:cytoplasm"/>
    <property type="evidence" value="ECO:0007669"/>
    <property type="project" value="UniProtKB-SubCell"/>
</dbReference>
<dbReference type="NCBIfam" id="NF003655">
    <property type="entry name" value="PRK05287.1-3"/>
    <property type="match status" value="1"/>
</dbReference>
<dbReference type="EMBL" id="LYBM01000010">
    <property type="protein sequence ID" value="ODA34080.1"/>
    <property type="molecule type" value="Genomic_DNA"/>
</dbReference>
<keyword evidence="3 5" id="KW-0717">Septation</keyword>
<dbReference type="AlphaFoldDB" id="A0A1C3ELI4"/>
<accession>A0A1C3ELI4</accession>
<dbReference type="PANTHER" id="PTHR39455">
    <property type="entry name" value="CELL DIVISION PROTEIN ZAPD"/>
    <property type="match status" value="1"/>
</dbReference>
<evidence type="ECO:0000256" key="4">
    <source>
        <dbReference type="ARBA" id="ARBA00023306"/>
    </source>
</evidence>
<dbReference type="InterPro" id="IPR027462">
    <property type="entry name" value="ZapD_C"/>
</dbReference>
<keyword evidence="1 5" id="KW-0963">Cytoplasm</keyword>
<comment type="caution">
    <text evidence="6">The sequence shown here is derived from an EMBL/GenBank/DDBJ whole genome shotgun (WGS) entry which is preliminary data.</text>
</comment>
<dbReference type="SUPFAM" id="SSF160950">
    <property type="entry name" value="YacF-like"/>
    <property type="match status" value="1"/>
</dbReference>
<comment type="similarity">
    <text evidence="5">Belongs to the ZapD family.</text>
</comment>